<dbReference type="GeneID" id="20283693"/>
<dbReference type="KEGG" id="vg:20283693"/>
<reference evidence="2 3" key="1">
    <citation type="submission" date="2014-05" db="EMBL/GenBank/DDBJ databases">
        <title>Complete Genome Sequence of the Acinetobacter phage YMC/13/01/C62.</title>
        <authorList>
            <person name="Jeon J."/>
            <person name="Yong D."/>
            <person name="Lee K."/>
        </authorList>
    </citation>
    <scope>NUCLEOTIDE SEQUENCE [LARGE SCALE GENOMIC DNA]</scope>
</reference>
<keyword evidence="1" id="KW-0812">Transmembrane</keyword>
<organism evidence="2 3">
    <name type="scientific">Acinetobacter phage YMC-13-01-C62</name>
    <dbReference type="NCBI Taxonomy" id="1505225"/>
    <lineage>
        <taxon>Viruses</taxon>
        <taxon>Duplodnaviria</taxon>
        <taxon>Heunggongvirae</taxon>
        <taxon>Uroviricota</taxon>
        <taxon>Caudoviricetes</taxon>
        <taxon>Obolenskvirus</taxon>
        <taxon>Obolenskvirus AbC62</taxon>
    </lineage>
</organism>
<dbReference type="EMBL" id="KJ817802">
    <property type="protein sequence ID" value="AID17918.1"/>
    <property type="molecule type" value="Genomic_DNA"/>
</dbReference>
<name>A0A068CCI7_9CAUD</name>
<keyword evidence="1" id="KW-0472">Membrane</keyword>
<gene>
    <name evidence="2" type="ORF">BPABA14_00040</name>
</gene>
<sequence length="80" mass="9513">MKFNLDKTDYILYTESMYKSKVRFTLFAGVYWVWCLVWFGIALYNIVVNYNYIEGLISGVIHILCLFMSASWIEDLINDH</sequence>
<dbReference type="Proteomes" id="UP000027393">
    <property type="component" value="Segment"/>
</dbReference>
<dbReference type="OrthoDB" id="19538at10239"/>
<evidence type="ECO:0000256" key="1">
    <source>
        <dbReference type="SAM" id="Phobius"/>
    </source>
</evidence>
<accession>A0A068CCI7</accession>
<feature type="transmembrane region" description="Helical" evidence="1">
    <location>
        <begin position="24"/>
        <end position="46"/>
    </location>
</feature>
<evidence type="ECO:0000313" key="2">
    <source>
        <dbReference type="EMBL" id="AID17918.1"/>
    </source>
</evidence>
<keyword evidence="3" id="KW-1185">Reference proteome</keyword>
<proteinExistence type="predicted"/>
<keyword evidence="1" id="KW-1133">Transmembrane helix</keyword>
<dbReference type="RefSeq" id="YP_009055425.1">
    <property type="nucleotide sequence ID" value="NC_024785.1"/>
</dbReference>
<protein>
    <submittedName>
        <fullName evidence="2">Uncharacterized protein</fullName>
    </submittedName>
</protein>
<feature type="transmembrane region" description="Helical" evidence="1">
    <location>
        <begin position="52"/>
        <end position="73"/>
    </location>
</feature>
<evidence type="ECO:0000313" key="3">
    <source>
        <dbReference type="Proteomes" id="UP000027393"/>
    </source>
</evidence>